<evidence type="ECO:0000313" key="1">
    <source>
        <dbReference type="EMBL" id="KAG8639129.1"/>
    </source>
</evidence>
<reference evidence="2" key="1">
    <citation type="journal article" date="2016" name="Nat. Biotechnol.">
        <title>Sequencing wild and cultivated cassava and related species reveals extensive interspecific hybridization and genetic diversity.</title>
        <authorList>
            <person name="Bredeson J.V."/>
            <person name="Lyons J.B."/>
            <person name="Prochnik S.E."/>
            <person name="Wu G.A."/>
            <person name="Ha C.M."/>
            <person name="Edsinger-Gonzales E."/>
            <person name="Grimwood J."/>
            <person name="Schmutz J."/>
            <person name="Rabbi I.Y."/>
            <person name="Egesi C."/>
            <person name="Nauluvula P."/>
            <person name="Lebot V."/>
            <person name="Ndunguru J."/>
            <person name="Mkamilo G."/>
            <person name="Bart R.S."/>
            <person name="Setter T.L."/>
            <person name="Gleadow R.M."/>
            <person name="Kulakow P."/>
            <person name="Ferguson M.E."/>
            <person name="Rounsley S."/>
            <person name="Rokhsar D.S."/>
        </authorList>
    </citation>
    <scope>NUCLEOTIDE SEQUENCE [LARGE SCALE GENOMIC DNA]</scope>
    <source>
        <strain evidence="2">cv. AM560-2</strain>
    </source>
</reference>
<protein>
    <submittedName>
        <fullName evidence="1">Uncharacterized protein</fullName>
    </submittedName>
</protein>
<comment type="caution">
    <text evidence="1">The sequence shown here is derived from an EMBL/GenBank/DDBJ whole genome shotgun (WGS) entry which is preliminary data.</text>
</comment>
<evidence type="ECO:0000313" key="2">
    <source>
        <dbReference type="Proteomes" id="UP000091857"/>
    </source>
</evidence>
<organism evidence="1 2">
    <name type="scientific">Manihot esculenta</name>
    <name type="common">Cassava</name>
    <name type="synonym">Jatropha manihot</name>
    <dbReference type="NCBI Taxonomy" id="3983"/>
    <lineage>
        <taxon>Eukaryota</taxon>
        <taxon>Viridiplantae</taxon>
        <taxon>Streptophyta</taxon>
        <taxon>Embryophyta</taxon>
        <taxon>Tracheophyta</taxon>
        <taxon>Spermatophyta</taxon>
        <taxon>Magnoliopsida</taxon>
        <taxon>eudicotyledons</taxon>
        <taxon>Gunneridae</taxon>
        <taxon>Pentapetalae</taxon>
        <taxon>rosids</taxon>
        <taxon>fabids</taxon>
        <taxon>Malpighiales</taxon>
        <taxon>Euphorbiaceae</taxon>
        <taxon>Crotonoideae</taxon>
        <taxon>Manihoteae</taxon>
        <taxon>Manihot</taxon>
    </lineage>
</organism>
<sequence length="164" mass="18490">MTKGLCLILRSLCMFLEVGCLFWGFGRLVCTRAEFWKNSGSAAEGGFGRRTCLWMHGMAAKPYPRKLCFRAEVDFRPPKVMFGRQKCMTFVSGERVQPPKAPPNLHDFRLWKGPSAAESAAESALSSLFMSILYACFFDVLGGFWGVVYEMFRVCLAPHWSPPV</sequence>
<dbReference type="Proteomes" id="UP000091857">
    <property type="component" value="Chromosome 14"/>
</dbReference>
<accession>A0ACB7GGX4</accession>
<gene>
    <name evidence="1" type="ORF">MANES_14G105850v8</name>
</gene>
<keyword evidence="2" id="KW-1185">Reference proteome</keyword>
<proteinExistence type="predicted"/>
<dbReference type="EMBL" id="CM004400">
    <property type="protein sequence ID" value="KAG8639129.1"/>
    <property type="molecule type" value="Genomic_DNA"/>
</dbReference>
<name>A0ACB7GGX4_MANES</name>